<accession>A0AAE0YL03</accession>
<proteinExistence type="predicted"/>
<keyword evidence="1" id="KW-0539">Nucleus</keyword>
<keyword evidence="5" id="KW-1185">Reference proteome</keyword>
<evidence type="ECO:0000259" key="3">
    <source>
        <dbReference type="PROSITE" id="PS51031"/>
    </source>
</evidence>
<dbReference type="Proteomes" id="UP001283361">
    <property type="component" value="Unassembled WGS sequence"/>
</dbReference>
<dbReference type="InterPro" id="IPR004210">
    <property type="entry name" value="BESS_motif"/>
</dbReference>
<protein>
    <recommendedName>
        <fullName evidence="3">BESS domain-containing protein</fullName>
    </recommendedName>
</protein>
<dbReference type="GO" id="GO:0005634">
    <property type="term" value="C:nucleus"/>
    <property type="evidence" value="ECO:0007669"/>
    <property type="project" value="UniProtKB-SubCell"/>
</dbReference>
<dbReference type="Pfam" id="PF02944">
    <property type="entry name" value="BESS"/>
    <property type="match status" value="1"/>
</dbReference>
<dbReference type="AlphaFoldDB" id="A0AAE0YL03"/>
<evidence type="ECO:0000313" key="4">
    <source>
        <dbReference type="EMBL" id="KAK3748579.1"/>
    </source>
</evidence>
<feature type="compositionally biased region" description="Acidic residues" evidence="2">
    <location>
        <begin position="330"/>
        <end position="359"/>
    </location>
</feature>
<feature type="region of interest" description="Disordered" evidence="2">
    <location>
        <begin position="1"/>
        <end position="39"/>
    </location>
</feature>
<reference evidence="4" key="1">
    <citation type="journal article" date="2023" name="G3 (Bethesda)">
        <title>A reference genome for the long-term kleptoplast-retaining sea slug Elysia crispata morphotype clarki.</title>
        <authorList>
            <person name="Eastman K.E."/>
            <person name="Pendleton A.L."/>
            <person name="Shaikh M.A."/>
            <person name="Suttiyut T."/>
            <person name="Ogas R."/>
            <person name="Tomko P."/>
            <person name="Gavelis G."/>
            <person name="Widhalm J.R."/>
            <person name="Wisecaver J.H."/>
        </authorList>
    </citation>
    <scope>NUCLEOTIDE SEQUENCE</scope>
    <source>
        <strain evidence="4">ECLA1</strain>
    </source>
</reference>
<comment type="subcellular location">
    <subcellularLocation>
        <location evidence="1">Nucleus</location>
    </subcellularLocation>
</comment>
<dbReference type="EMBL" id="JAWDGP010006009">
    <property type="protein sequence ID" value="KAK3748579.1"/>
    <property type="molecule type" value="Genomic_DNA"/>
</dbReference>
<name>A0AAE0YL03_9GAST</name>
<organism evidence="4 5">
    <name type="scientific">Elysia crispata</name>
    <name type="common">lettuce slug</name>
    <dbReference type="NCBI Taxonomy" id="231223"/>
    <lineage>
        <taxon>Eukaryota</taxon>
        <taxon>Metazoa</taxon>
        <taxon>Spiralia</taxon>
        <taxon>Lophotrochozoa</taxon>
        <taxon>Mollusca</taxon>
        <taxon>Gastropoda</taxon>
        <taxon>Heterobranchia</taxon>
        <taxon>Euthyneura</taxon>
        <taxon>Panpulmonata</taxon>
        <taxon>Sacoglossa</taxon>
        <taxon>Placobranchoidea</taxon>
        <taxon>Plakobranchidae</taxon>
        <taxon>Elysia</taxon>
    </lineage>
</organism>
<dbReference type="GO" id="GO:0003677">
    <property type="term" value="F:DNA binding"/>
    <property type="evidence" value="ECO:0007669"/>
    <property type="project" value="InterPro"/>
</dbReference>
<feature type="domain" description="BESS" evidence="3">
    <location>
        <begin position="65"/>
        <end position="104"/>
    </location>
</feature>
<evidence type="ECO:0000256" key="2">
    <source>
        <dbReference type="SAM" id="MobiDB-lite"/>
    </source>
</evidence>
<feature type="region of interest" description="Disordered" evidence="2">
    <location>
        <begin position="107"/>
        <end position="132"/>
    </location>
</feature>
<feature type="compositionally biased region" description="Polar residues" evidence="2">
    <location>
        <begin position="123"/>
        <end position="132"/>
    </location>
</feature>
<sequence>MSAPTPVDASSQDDQPRVNAPHTRPQTKRSVRRPPYPQERHDIHLDVEMIQTLKGLSQKQEDTNNDEDLIFFKSLLPKMKLLNPDEKMECQYEMHTLMMRYVRNHKVNSSSSRAPPEMLASPQPGTSSQYTTSQGFDYAQQEHLPSIPLQPGLIYFPVPQQQVSMGRLVYRIERLAGNPHTDLDAQVDFNQAAEALTEVGLTRSILLANSPDFHFEDSSKFSNNFVLALEQFRCKEALPQSFVVSWLQSQGGLCSTKEELEKLKNGPNALQNLKAQIRFRKYYKDAKELRLTGNFKTLYNSLCSHLGIDYDEIPEPPRKRRKTTMAVREEDSESNETCDEEEDSESNEACDEEDSQLGD</sequence>
<evidence type="ECO:0000313" key="5">
    <source>
        <dbReference type="Proteomes" id="UP001283361"/>
    </source>
</evidence>
<evidence type="ECO:0000256" key="1">
    <source>
        <dbReference type="PROSITE-ProRule" id="PRU00371"/>
    </source>
</evidence>
<feature type="region of interest" description="Disordered" evidence="2">
    <location>
        <begin position="313"/>
        <end position="359"/>
    </location>
</feature>
<gene>
    <name evidence="4" type="ORF">RRG08_011661</name>
</gene>
<comment type="caution">
    <text evidence="4">The sequence shown here is derived from an EMBL/GenBank/DDBJ whole genome shotgun (WGS) entry which is preliminary data.</text>
</comment>
<dbReference type="PROSITE" id="PS51031">
    <property type="entry name" value="BESS"/>
    <property type="match status" value="1"/>
</dbReference>